<protein>
    <submittedName>
        <fullName evidence="6">Site-specific integrase</fullName>
    </submittedName>
</protein>
<dbReference type="InterPro" id="IPR002104">
    <property type="entry name" value="Integrase_catalytic"/>
</dbReference>
<evidence type="ECO:0000313" key="7">
    <source>
        <dbReference type="Proteomes" id="UP000273973"/>
    </source>
</evidence>
<evidence type="ECO:0000259" key="5">
    <source>
        <dbReference type="PROSITE" id="PS51898"/>
    </source>
</evidence>
<dbReference type="SUPFAM" id="SSF56349">
    <property type="entry name" value="DNA breaking-rejoining enzymes"/>
    <property type="match status" value="1"/>
</dbReference>
<dbReference type="PANTHER" id="PTHR30349">
    <property type="entry name" value="PHAGE INTEGRASE-RELATED"/>
    <property type="match status" value="1"/>
</dbReference>
<gene>
    <name evidence="6" type="ORF">EJA00_10375</name>
</gene>
<dbReference type="GO" id="GO:0015074">
    <property type="term" value="P:DNA integration"/>
    <property type="evidence" value="ECO:0007669"/>
    <property type="project" value="UniProtKB-KW"/>
</dbReference>
<dbReference type="InterPro" id="IPR004107">
    <property type="entry name" value="Integrase_SAM-like_N"/>
</dbReference>
<evidence type="ECO:0000256" key="4">
    <source>
        <dbReference type="ARBA" id="ARBA00023172"/>
    </source>
</evidence>
<accession>A0A426T1X3</accession>
<dbReference type="Proteomes" id="UP000273973">
    <property type="component" value="Unassembled WGS sequence"/>
</dbReference>
<dbReference type="CDD" id="cd01189">
    <property type="entry name" value="INT_ICEBs1_C_like"/>
    <property type="match status" value="1"/>
</dbReference>
<dbReference type="GO" id="GO:0006310">
    <property type="term" value="P:DNA recombination"/>
    <property type="evidence" value="ECO:0007669"/>
    <property type="project" value="UniProtKB-KW"/>
</dbReference>
<proteinExistence type="inferred from homology"/>
<comment type="caution">
    <text evidence="6">The sequence shown here is derived from an EMBL/GenBank/DDBJ whole genome shotgun (WGS) entry which is preliminary data.</text>
</comment>
<dbReference type="Gene3D" id="1.10.150.130">
    <property type="match status" value="1"/>
</dbReference>
<dbReference type="AlphaFoldDB" id="A0A426T1X3"/>
<evidence type="ECO:0000256" key="1">
    <source>
        <dbReference type="ARBA" id="ARBA00008857"/>
    </source>
</evidence>
<reference evidence="6 7" key="1">
    <citation type="submission" date="2018-11" db="EMBL/GenBank/DDBJ databases">
        <authorList>
            <person name="Stevens M.J."/>
            <person name="Cernela N."/>
            <person name="Spoerry Serrano N."/>
            <person name="Schmitt S."/>
            <person name="Schrenzel J."/>
            <person name="Stephan R."/>
        </authorList>
    </citation>
    <scope>NUCLEOTIDE SEQUENCE [LARGE SCALE GENOMIC DNA]</scope>
    <source>
        <strain evidence="6 7">SS1014</strain>
    </source>
</reference>
<dbReference type="PANTHER" id="PTHR30349:SF64">
    <property type="entry name" value="PROPHAGE INTEGRASE INTD-RELATED"/>
    <property type="match status" value="1"/>
</dbReference>
<reference evidence="6 7" key="2">
    <citation type="submission" date="2018-12" db="EMBL/GenBank/DDBJ databases">
        <title>Whole-genome sequences of fifteen clinical Streptococcus suis strains isolated from pigs between 2006 and 2018.</title>
        <authorList>
            <person name="Stevens M.J.A."/>
            <person name="Cernela N."/>
            <person name="Spoerry Serrano N."/>
            <person name="Schmitt S."/>
            <person name="Schrenzel J."/>
            <person name="Stephan R."/>
        </authorList>
    </citation>
    <scope>NUCLEOTIDE SEQUENCE [LARGE SCALE GENOMIC DNA]</scope>
    <source>
        <strain evidence="6 7">SS1014</strain>
    </source>
</reference>
<comment type="similarity">
    <text evidence="1">Belongs to the 'phage' integrase family.</text>
</comment>
<dbReference type="InterPro" id="IPR013762">
    <property type="entry name" value="Integrase-like_cat_sf"/>
</dbReference>
<dbReference type="InterPro" id="IPR010998">
    <property type="entry name" value="Integrase_recombinase_N"/>
</dbReference>
<evidence type="ECO:0000256" key="2">
    <source>
        <dbReference type="ARBA" id="ARBA00022908"/>
    </source>
</evidence>
<dbReference type="EMBL" id="RSDG01000102">
    <property type="protein sequence ID" value="RRR43063.1"/>
    <property type="molecule type" value="Genomic_DNA"/>
</dbReference>
<evidence type="ECO:0000313" key="6">
    <source>
        <dbReference type="EMBL" id="RRR43063.1"/>
    </source>
</evidence>
<organism evidence="6 7">
    <name type="scientific">Streptococcus suis</name>
    <dbReference type="NCBI Taxonomy" id="1307"/>
    <lineage>
        <taxon>Bacteria</taxon>
        <taxon>Bacillati</taxon>
        <taxon>Bacillota</taxon>
        <taxon>Bacilli</taxon>
        <taxon>Lactobacillales</taxon>
        <taxon>Streptococcaceae</taxon>
        <taxon>Streptococcus</taxon>
    </lineage>
</organism>
<feature type="domain" description="Tyr recombinase" evidence="5">
    <location>
        <begin position="203"/>
        <end position="401"/>
    </location>
</feature>
<dbReference type="InterPro" id="IPR050090">
    <property type="entry name" value="Tyrosine_recombinase_XerCD"/>
</dbReference>
<name>A0A426T1X3_STRSU</name>
<evidence type="ECO:0000256" key="3">
    <source>
        <dbReference type="ARBA" id="ARBA00023125"/>
    </source>
</evidence>
<dbReference type="Pfam" id="PF00589">
    <property type="entry name" value="Phage_integrase"/>
    <property type="match status" value="1"/>
</dbReference>
<dbReference type="InterPro" id="IPR011010">
    <property type="entry name" value="DNA_brk_join_enz"/>
</dbReference>
<dbReference type="PROSITE" id="PS51898">
    <property type="entry name" value="TYR_RECOMBINASE"/>
    <property type="match status" value="1"/>
</dbReference>
<sequence length="413" mass="47695">MYTFVNSSCLPNVQKEDKMNIKQKTKKNGQTVYYASLYLGVDSITGKKVRTTITARTKKEVQLKARQKKNEFEQEGGTVYQEVKIIYFSELLDLWFDTYRLGKKPNTIRVFNNFAKNYILPQLGNIRIDKITTIMLQTVVNDWARKAHQKKNSNDRTKGVCKDYPLIFTYIRKILKYGVSLGITQANPADNVEVPRPPKLESDKKLFFTDEELKTLLAYFEKNQNTYSELYDATLCKLLLATGLRISEARALEWSDIDFTNHTILVNKTLNNYDEVNEPKTKSSIRTIDIDNATVQMLIYYQKQQRIEAMKLGRTESIVFSNFTDRYITRQALGYRLGRVMKNAGLPNVGFHAFRHTHASMLLNAGVPYKQIQLRLGHSRIEMTMNIYGHLSQESLKETARVYENTLAAIKIG</sequence>
<keyword evidence="2" id="KW-0229">DNA integration</keyword>
<dbReference type="Pfam" id="PF14659">
    <property type="entry name" value="Phage_int_SAM_3"/>
    <property type="match status" value="1"/>
</dbReference>
<keyword evidence="4" id="KW-0233">DNA recombination</keyword>
<keyword evidence="3" id="KW-0238">DNA-binding</keyword>
<dbReference type="Gene3D" id="1.10.443.10">
    <property type="entry name" value="Intergrase catalytic core"/>
    <property type="match status" value="1"/>
</dbReference>
<dbReference type="GO" id="GO:0003677">
    <property type="term" value="F:DNA binding"/>
    <property type="evidence" value="ECO:0007669"/>
    <property type="project" value="UniProtKB-KW"/>
</dbReference>